<name>A0AAP0JIM9_9MAGN</name>
<dbReference type="PANTHER" id="PTHR36067">
    <property type="entry name" value="EXPRESSED PROTEIN"/>
    <property type="match status" value="1"/>
</dbReference>
<reference evidence="1 2" key="1">
    <citation type="submission" date="2024-01" db="EMBL/GenBank/DDBJ databases">
        <title>Genome assemblies of Stephania.</title>
        <authorList>
            <person name="Yang L."/>
        </authorList>
    </citation>
    <scope>NUCLEOTIDE SEQUENCE [LARGE SCALE GENOMIC DNA]</scope>
    <source>
        <strain evidence="1">YNDBR</strain>
        <tissue evidence="1">Leaf</tissue>
    </source>
</reference>
<keyword evidence="2" id="KW-1185">Reference proteome</keyword>
<dbReference type="PANTHER" id="PTHR36067:SF1">
    <property type="entry name" value="EXPRESSED PROTEIN"/>
    <property type="match status" value="1"/>
</dbReference>
<dbReference type="EMBL" id="JBBNAF010000006">
    <property type="protein sequence ID" value="KAK9134345.1"/>
    <property type="molecule type" value="Genomic_DNA"/>
</dbReference>
<dbReference type="AlphaFoldDB" id="A0AAP0JIM9"/>
<proteinExistence type="predicted"/>
<evidence type="ECO:0000313" key="1">
    <source>
        <dbReference type="EMBL" id="KAK9134345.1"/>
    </source>
</evidence>
<comment type="caution">
    <text evidence="1">The sequence shown here is derived from an EMBL/GenBank/DDBJ whole genome shotgun (WGS) entry which is preliminary data.</text>
</comment>
<accession>A0AAP0JIM9</accession>
<sequence>MADIAILVAEEYERRTKYHNKKRGTSGGSVVGVQESSSANLGTGVAVSAKRIDVVSWVKKIEGENKVGVLAKSPLTDLAINGVFSA</sequence>
<gene>
    <name evidence="1" type="ORF">Syun_013675</name>
</gene>
<evidence type="ECO:0000313" key="2">
    <source>
        <dbReference type="Proteomes" id="UP001420932"/>
    </source>
</evidence>
<protein>
    <submittedName>
        <fullName evidence="1">Uncharacterized protein</fullName>
    </submittedName>
</protein>
<dbReference type="Proteomes" id="UP001420932">
    <property type="component" value="Unassembled WGS sequence"/>
</dbReference>
<organism evidence="1 2">
    <name type="scientific">Stephania yunnanensis</name>
    <dbReference type="NCBI Taxonomy" id="152371"/>
    <lineage>
        <taxon>Eukaryota</taxon>
        <taxon>Viridiplantae</taxon>
        <taxon>Streptophyta</taxon>
        <taxon>Embryophyta</taxon>
        <taxon>Tracheophyta</taxon>
        <taxon>Spermatophyta</taxon>
        <taxon>Magnoliopsida</taxon>
        <taxon>Ranunculales</taxon>
        <taxon>Menispermaceae</taxon>
        <taxon>Menispermoideae</taxon>
        <taxon>Cissampelideae</taxon>
        <taxon>Stephania</taxon>
    </lineage>
</organism>